<dbReference type="AlphaFoldDB" id="A0A8X8GCN6"/>
<evidence type="ECO:0000313" key="4">
    <source>
        <dbReference type="Proteomes" id="UP000887320"/>
    </source>
</evidence>
<protein>
    <submittedName>
        <fullName evidence="3">RsiV family protein</fullName>
    </submittedName>
</protein>
<feature type="region of interest" description="Disordered" evidence="1">
    <location>
        <begin position="110"/>
        <end position="134"/>
    </location>
</feature>
<reference evidence="3" key="1">
    <citation type="submission" date="2021-07" db="EMBL/GenBank/DDBJ databases">
        <authorList>
            <person name="Fernandez M."/>
            <person name="Pereira P."/>
            <person name="Torres Tejerizo G.A."/>
            <person name="Gonzalez P."/>
            <person name="Agostini E."/>
        </authorList>
    </citation>
    <scope>NUCLEOTIDE SEQUENCE</scope>
    <source>
        <strain evidence="3">SFC 500-1A</strain>
    </source>
</reference>
<proteinExistence type="predicted"/>
<organism evidence="3 4">
    <name type="scientific">Acinetobacter guillouiae</name>
    <name type="common">Acinetobacter genomosp. 11</name>
    <dbReference type="NCBI Taxonomy" id="106649"/>
    <lineage>
        <taxon>Bacteria</taxon>
        <taxon>Pseudomonadati</taxon>
        <taxon>Pseudomonadota</taxon>
        <taxon>Gammaproteobacteria</taxon>
        <taxon>Moraxellales</taxon>
        <taxon>Moraxellaceae</taxon>
        <taxon>Acinetobacter</taxon>
    </lineage>
</organism>
<dbReference type="RefSeq" id="WP_234622409.1">
    <property type="nucleotide sequence ID" value="NZ_JAHWXT010000001.1"/>
</dbReference>
<evidence type="ECO:0000259" key="2">
    <source>
        <dbReference type="Pfam" id="PF11738"/>
    </source>
</evidence>
<dbReference type="EMBL" id="JAHWXT010000001">
    <property type="protein sequence ID" value="MCF0262907.1"/>
    <property type="molecule type" value="Genomic_DNA"/>
</dbReference>
<name>A0A8X8GCN6_ACIGI</name>
<dbReference type="InterPro" id="IPR037126">
    <property type="entry name" value="PdaC/RsiV-like_sf"/>
</dbReference>
<accession>A0A8X8GCN6</accession>
<dbReference type="PROSITE" id="PS51257">
    <property type="entry name" value="PROKAR_LIPOPROTEIN"/>
    <property type="match status" value="1"/>
</dbReference>
<feature type="domain" description="DUF3298" evidence="2">
    <location>
        <begin position="219"/>
        <end position="291"/>
    </location>
</feature>
<evidence type="ECO:0000313" key="3">
    <source>
        <dbReference type="EMBL" id="MCF0262907.1"/>
    </source>
</evidence>
<dbReference type="Proteomes" id="UP000887320">
    <property type="component" value="Unassembled WGS sequence"/>
</dbReference>
<dbReference type="Pfam" id="PF11738">
    <property type="entry name" value="DUF3298"/>
    <property type="match status" value="1"/>
</dbReference>
<sequence length="324" mass="35544">MLNQKSTLALSILVITLGLTACQKSDSKKAEPTVDQSAASQVPDTSMLLQGDTEKVKLTLPECNGNTCPEFSIERLKSNQAFVDETIDQAILDNLDKMLDIAQLSKAKKDADQQQTASQSSASEVQANKTPVQQLQERVQPYANSFLEMDKELKTLGASGQITISLSPKILNSDKPLATVVLNTSSYLGGAHGASAQTYFNFDLVSKKQVDLDQIIEANQKAKFEKLAHDAFKTWVIDSKLAESVNEYEQAWKFTLSDNFYLGKQGLILQYGEYDIGPYVVGLPRLMIPYDQLKGVLKSQYFPAEMQVDQPSSSTPVASGKAKS</sequence>
<dbReference type="InterPro" id="IPR021729">
    <property type="entry name" value="DUF3298"/>
</dbReference>
<dbReference type="Gene3D" id="3.30.565.40">
    <property type="entry name" value="Fervidobacterium nodosum Rt17-B1 like"/>
    <property type="match status" value="1"/>
</dbReference>
<comment type="caution">
    <text evidence="3">The sequence shown here is derived from an EMBL/GenBank/DDBJ whole genome shotgun (WGS) entry which is preliminary data.</text>
</comment>
<evidence type="ECO:0000256" key="1">
    <source>
        <dbReference type="SAM" id="MobiDB-lite"/>
    </source>
</evidence>
<feature type="compositionally biased region" description="Low complexity" evidence="1">
    <location>
        <begin position="113"/>
        <end position="123"/>
    </location>
</feature>
<dbReference type="Gene3D" id="3.90.640.20">
    <property type="entry name" value="Heat-shock cognate protein, ATPase"/>
    <property type="match status" value="1"/>
</dbReference>
<feature type="compositionally biased region" description="Polar residues" evidence="1">
    <location>
        <begin position="124"/>
        <end position="134"/>
    </location>
</feature>
<gene>
    <name evidence="3" type="ORF">KW868_00250</name>
</gene>